<feature type="transmembrane region" description="Helical" evidence="11">
    <location>
        <begin position="383"/>
        <end position="403"/>
    </location>
</feature>
<dbReference type="UniPathway" id="UPA00378"/>
<feature type="transmembrane region" description="Helical" evidence="11">
    <location>
        <begin position="359"/>
        <end position="377"/>
    </location>
</feature>
<dbReference type="InterPro" id="IPR004856">
    <property type="entry name" value="Glyco_trans_ALG6/ALG8"/>
</dbReference>
<evidence type="ECO:0000256" key="5">
    <source>
        <dbReference type="ARBA" id="ARBA00022679"/>
    </source>
</evidence>
<keyword evidence="4 11" id="KW-0328">Glycosyltransferase</keyword>
<evidence type="ECO:0000256" key="3">
    <source>
        <dbReference type="ARBA" id="ARBA00008715"/>
    </source>
</evidence>
<comment type="subcellular location">
    <subcellularLocation>
        <location evidence="1 11">Endoplasmic reticulum membrane</location>
        <topology evidence="1 11">Multi-pass membrane protein</topology>
    </subcellularLocation>
</comment>
<protein>
    <recommendedName>
        <fullName evidence="11">Alpha-1,3-glucosyltransferase</fullName>
        <ecNumber evidence="11">2.4.1.-</ecNumber>
    </recommendedName>
</protein>
<comment type="caution">
    <text evidence="13">The sequence shown here is derived from an EMBL/GenBank/DDBJ whole genome shotgun (WGS) entry which is preliminary data.</text>
</comment>
<evidence type="ECO:0000313" key="13">
    <source>
        <dbReference type="EMBL" id="PAV21194.1"/>
    </source>
</evidence>
<gene>
    <name evidence="13" type="ORF">PNOK_0382100</name>
</gene>
<evidence type="ECO:0000256" key="12">
    <source>
        <dbReference type="SAM" id="MobiDB-lite"/>
    </source>
</evidence>
<keyword evidence="5 11" id="KW-0808">Transferase</keyword>
<keyword evidence="14" id="KW-1185">Reference proteome</keyword>
<feature type="region of interest" description="Disordered" evidence="12">
    <location>
        <begin position="1"/>
        <end position="42"/>
    </location>
</feature>
<keyword evidence="6 11" id="KW-0812">Transmembrane</keyword>
<organism evidence="13 14">
    <name type="scientific">Pyrrhoderma noxium</name>
    <dbReference type="NCBI Taxonomy" id="2282107"/>
    <lineage>
        <taxon>Eukaryota</taxon>
        <taxon>Fungi</taxon>
        <taxon>Dikarya</taxon>
        <taxon>Basidiomycota</taxon>
        <taxon>Agaricomycotina</taxon>
        <taxon>Agaricomycetes</taxon>
        <taxon>Hymenochaetales</taxon>
        <taxon>Hymenochaetaceae</taxon>
        <taxon>Pyrrhoderma</taxon>
    </lineage>
</organism>
<dbReference type="OrthoDB" id="1689333at2759"/>
<comment type="pathway">
    <text evidence="2 11">Protein modification; protein glycosylation.</text>
</comment>
<comment type="similarity">
    <text evidence="3 11">Belongs to the ALG6/ALG8 glucosyltransferase family.</text>
</comment>
<feature type="compositionally biased region" description="Polar residues" evidence="12">
    <location>
        <begin position="23"/>
        <end position="42"/>
    </location>
</feature>
<evidence type="ECO:0000313" key="14">
    <source>
        <dbReference type="Proteomes" id="UP000217199"/>
    </source>
</evidence>
<keyword evidence="9 11" id="KW-0472">Membrane</keyword>
<dbReference type="Proteomes" id="UP000217199">
    <property type="component" value="Unassembled WGS sequence"/>
</dbReference>
<accession>A0A286UNV8</accession>
<evidence type="ECO:0000256" key="7">
    <source>
        <dbReference type="ARBA" id="ARBA00022824"/>
    </source>
</evidence>
<keyword evidence="7 11" id="KW-0256">Endoplasmic reticulum</keyword>
<feature type="transmembrane region" description="Helical" evidence="11">
    <location>
        <begin position="545"/>
        <end position="571"/>
    </location>
</feature>
<feature type="compositionally biased region" description="Polar residues" evidence="12">
    <location>
        <begin position="1"/>
        <end position="11"/>
    </location>
</feature>
<comment type="caution">
    <text evidence="11">Lacks conserved residue(s) required for the propagation of feature annotation.</text>
</comment>
<evidence type="ECO:0000256" key="11">
    <source>
        <dbReference type="RuleBase" id="RU363110"/>
    </source>
</evidence>
<dbReference type="FunCoup" id="A0A286UNV8">
    <property type="interactions" value="389"/>
</dbReference>
<dbReference type="GO" id="GO:0042283">
    <property type="term" value="F:dolichyl pyrophosphate Glc1Man9GlcNAc2 alpha-1,3-glucosyltransferase activity"/>
    <property type="evidence" value="ECO:0007669"/>
    <property type="project" value="UniProtKB-EC"/>
</dbReference>
<evidence type="ECO:0000256" key="9">
    <source>
        <dbReference type="ARBA" id="ARBA00023136"/>
    </source>
</evidence>
<feature type="transmembrane region" description="Helical" evidence="11">
    <location>
        <begin position="261"/>
        <end position="281"/>
    </location>
</feature>
<dbReference type="EMBL" id="NBII01000003">
    <property type="protein sequence ID" value="PAV21194.1"/>
    <property type="molecule type" value="Genomic_DNA"/>
</dbReference>
<evidence type="ECO:0000256" key="4">
    <source>
        <dbReference type="ARBA" id="ARBA00022676"/>
    </source>
</evidence>
<name>A0A286UNV8_9AGAM</name>
<keyword evidence="8 11" id="KW-1133">Transmembrane helix</keyword>
<feature type="transmembrane region" description="Helical" evidence="11">
    <location>
        <begin position="490"/>
        <end position="509"/>
    </location>
</feature>
<evidence type="ECO:0000256" key="8">
    <source>
        <dbReference type="ARBA" id="ARBA00022989"/>
    </source>
</evidence>
<dbReference type="PANTHER" id="PTHR12413:SF2">
    <property type="entry name" value="DOLICHYL PYROPHOSPHATE GLC1MAN9GLCNAC2 ALPHA-1,3-GLUCOSYLTRANSFERASE-RELATED"/>
    <property type="match status" value="1"/>
</dbReference>
<reference evidence="13 14" key="1">
    <citation type="journal article" date="2017" name="Mol. Ecol.">
        <title>Comparative and population genomic landscape of Phellinus noxius: A hypervariable fungus causing root rot in trees.</title>
        <authorList>
            <person name="Chung C.L."/>
            <person name="Lee T.J."/>
            <person name="Akiba M."/>
            <person name="Lee H.H."/>
            <person name="Kuo T.H."/>
            <person name="Liu D."/>
            <person name="Ke H.M."/>
            <person name="Yokoi T."/>
            <person name="Roa M.B."/>
            <person name="Lu M.J."/>
            <person name="Chang Y.Y."/>
            <person name="Ann P.J."/>
            <person name="Tsai J.N."/>
            <person name="Chen C.Y."/>
            <person name="Tzean S.S."/>
            <person name="Ota Y."/>
            <person name="Hattori T."/>
            <person name="Sahashi N."/>
            <person name="Liou R.F."/>
            <person name="Kikuchi T."/>
            <person name="Tsai I.J."/>
        </authorList>
    </citation>
    <scope>NUCLEOTIDE SEQUENCE [LARGE SCALE GENOMIC DNA]</scope>
    <source>
        <strain evidence="13 14">FFPRI411160</strain>
    </source>
</reference>
<evidence type="ECO:0000256" key="10">
    <source>
        <dbReference type="ARBA" id="ARBA00047346"/>
    </source>
</evidence>
<dbReference type="GO" id="GO:0006487">
    <property type="term" value="P:protein N-linked glycosylation"/>
    <property type="evidence" value="ECO:0007669"/>
    <property type="project" value="TreeGrafter"/>
</dbReference>
<feature type="transmembrane region" description="Helical" evidence="11">
    <location>
        <begin position="203"/>
        <end position="226"/>
    </location>
</feature>
<sequence length="577" mass="65234">MSSSVAFPSSKSETKATLRKGSISKQENLQQLNGGSESQKRSNSWWSDITTSEWDVLIISTVLKVLLFPAYRSTDFEVHRNWLAITHSLPISKWYFDTTSEWTLDYPPFFAYFEWILSIPASLIDRRIVDLNNLNYDAWSVIVYQRSTVIITELVLATAVLRFIRGAVDPPTQRIISASLFLHPGFLIVDHIHFQYNGFMFGILLWSLLYARNGNLLGCGLFFAVLLNFKHIYMYQAPAYFVYLLRGYCMSPQGNILPKRFLSLANIVIAVFVVSIGPFLLMGQLPQLASRLFPFKRGLNHAYWAPNAWALVTVADRVLLKYVKATGTSLALNSEGVASTSRGLVGDTVFAVLPNIKPIHTFIITIAFQSIFMIRLWKTPTYKSFLCALTLCGYVSYMFGWHVHEKAILLVLVPLSLVANENHAFFRTYVIASVAGIYSLFPLLFTAAETPVKIIYTLLWMYLTFRPLMKRVYEFPTSLPMVFLDHLERLYLGGFVILQAFVMIFPLIANRSTDNGAGTEGVVDDYASDTTGTGPNAASSGTMEFLPLMITSVYCAIGLTWAFLRLSFIYLRYYAKN</sequence>
<evidence type="ECO:0000256" key="2">
    <source>
        <dbReference type="ARBA" id="ARBA00004922"/>
    </source>
</evidence>
<evidence type="ECO:0000256" key="1">
    <source>
        <dbReference type="ARBA" id="ARBA00004477"/>
    </source>
</evidence>
<dbReference type="EC" id="2.4.1.-" evidence="11"/>
<comment type="catalytic activity">
    <reaction evidence="10">
        <text>an alpha-D-Glc-(1-&gt;3)-alpha-D-Man-(1-&gt;2)-alpha-D-Man-(1-&gt;2)-alpha-D-Man-(1-&gt;3)-[alpha-D-Man-(1-&gt;2)-alpha-D-Man-(1-&gt;3)-[alpha-D-Man-(1-&gt;2)-alpha-D-Man-(1-&gt;6)]-alpha-D-Man-(1-&gt;6)]-beta-D-Man-(1-&gt;4)-beta-D-GlcNAc-(1-&gt;4)-alpha-D-GlcNAc-diphospho-di-trans,poly-cis-dolichol + a di-trans,poly-cis-dolichyl beta-D-glucosyl phosphate = an alpha-D-Glc-(1-&gt;3)-alpha-D-Glc-(1-&gt;3)-alpha-D-Man-(1-&gt;2)-alpha-D-Man-(1-&gt;2)-alpha-D-Man-(1-&gt;3)-[alpha-D-Man-(1-&gt;2)-alpha-D-Man-(1-&gt;3)-[alpha-D-Man-(1-&gt;2)-alpha-D-Man-(1-&gt;6)]-alpha-D-Man-(1-&gt;6)]-beta-D-Man-(1-&gt;4)-beta-D-GlcNAc-(1-&gt;4)-alpha-D-GlcNAc-diphospho-di-trans,poly-cis-dolichol + a di-trans,poly-cis-dolichyl phosphate + H(+)</text>
        <dbReference type="Rhea" id="RHEA:31307"/>
        <dbReference type="Rhea" id="RHEA-COMP:19498"/>
        <dbReference type="Rhea" id="RHEA-COMP:19502"/>
        <dbReference type="Rhea" id="RHEA-COMP:19521"/>
        <dbReference type="Rhea" id="RHEA-COMP:19522"/>
        <dbReference type="ChEBI" id="CHEBI:15378"/>
        <dbReference type="ChEBI" id="CHEBI:57525"/>
        <dbReference type="ChEBI" id="CHEBI:57683"/>
        <dbReference type="ChEBI" id="CHEBI:132521"/>
        <dbReference type="ChEBI" id="CHEBI:132522"/>
        <dbReference type="EC" id="2.4.1.265"/>
    </reaction>
    <physiologicalReaction direction="left-to-right" evidence="10">
        <dbReference type="Rhea" id="RHEA:31308"/>
    </physiologicalReaction>
</comment>
<dbReference type="InParanoid" id="A0A286UNV8"/>
<feature type="transmembrane region" description="Helical" evidence="11">
    <location>
        <begin position="424"/>
        <end position="445"/>
    </location>
</feature>
<dbReference type="AlphaFoldDB" id="A0A286UNV8"/>
<dbReference type="Pfam" id="PF03155">
    <property type="entry name" value="Alg6_Alg8"/>
    <property type="match status" value="1"/>
</dbReference>
<dbReference type="GO" id="GO:0005789">
    <property type="term" value="C:endoplasmic reticulum membrane"/>
    <property type="evidence" value="ECO:0007669"/>
    <property type="project" value="UniProtKB-SubCell"/>
</dbReference>
<proteinExistence type="inferred from homology"/>
<evidence type="ECO:0000256" key="6">
    <source>
        <dbReference type="ARBA" id="ARBA00022692"/>
    </source>
</evidence>
<dbReference type="STRING" id="2282107.A0A286UNV8"/>
<dbReference type="PANTHER" id="PTHR12413">
    <property type="entry name" value="DOLICHYL GLYCOSYLTRANSFERASE"/>
    <property type="match status" value="1"/>
</dbReference>